<reference evidence="2 3" key="1">
    <citation type="submission" date="2019-04" db="EMBL/GenBank/DDBJ databases">
        <title>Aspergillus burnettii sp. nov., novel species from soil in southeast Queensland.</title>
        <authorList>
            <person name="Gilchrist C.L.M."/>
            <person name="Pitt J.I."/>
            <person name="Lange L."/>
            <person name="Lacey H.J."/>
            <person name="Vuong D."/>
            <person name="Midgley D.J."/>
            <person name="Greenfield P."/>
            <person name="Bradbury M."/>
            <person name="Lacey E."/>
            <person name="Busk P.K."/>
            <person name="Pilgaard B."/>
            <person name="Chooi Y.H."/>
            <person name="Piggott A.M."/>
        </authorList>
    </citation>
    <scope>NUCLEOTIDE SEQUENCE [LARGE SCALE GENOMIC DNA]</scope>
    <source>
        <strain evidence="2 3">FRR 5400</strain>
    </source>
</reference>
<dbReference type="SUPFAM" id="SSF48403">
    <property type="entry name" value="Ankyrin repeat"/>
    <property type="match status" value="1"/>
</dbReference>
<dbReference type="Gene3D" id="1.25.40.20">
    <property type="entry name" value="Ankyrin repeat-containing domain"/>
    <property type="match status" value="1"/>
</dbReference>
<evidence type="ECO:0000256" key="1">
    <source>
        <dbReference type="SAM" id="Phobius"/>
    </source>
</evidence>
<keyword evidence="1" id="KW-0472">Membrane</keyword>
<gene>
    <name evidence="2" type="ORF">ETB97_002533</name>
</gene>
<organism evidence="2 3">
    <name type="scientific">Petromyces alliaceus</name>
    <name type="common">Aspergillus alliaceus</name>
    <dbReference type="NCBI Taxonomy" id="209559"/>
    <lineage>
        <taxon>Eukaryota</taxon>
        <taxon>Fungi</taxon>
        <taxon>Dikarya</taxon>
        <taxon>Ascomycota</taxon>
        <taxon>Pezizomycotina</taxon>
        <taxon>Eurotiomycetes</taxon>
        <taxon>Eurotiomycetidae</taxon>
        <taxon>Eurotiales</taxon>
        <taxon>Aspergillaceae</taxon>
        <taxon>Aspergillus</taxon>
        <taxon>Aspergillus subgen. Circumdati</taxon>
    </lineage>
</organism>
<dbReference type="InterPro" id="IPR036770">
    <property type="entry name" value="Ankyrin_rpt-contain_sf"/>
</dbReference>
<evidence type="ECO:0000313" key="2">
    <source>
        <dbReference type="EMBL" id="KAF5859692.1"/>
    </source>
</evidence>
<feature type="transmembrane region" description="Helical" evidence="1">
    <location>
        <begin position="42"/>
        <end position="63"/>
    </location>
</feature>
<proteinExistence type="predicted"/>
<dbReference type="Proteomes" id="UP000541154">
    <property type="component" value="Unassembled WGS sequence"/>
</dbReference>
<sequence length="927" mass="103903">MASGWDEFSDNLATDLAPLISLFGGRLTTQFLSESVSLLDTFIFALAPLGILTATVSAIRVCGNSSLRAFIGRAQEDPGEAEHELLSCVSETTAELFNNGGISRVFGRPRLLEVVAWKDKDPVSKEDSWKTGTLRDALQQGAWTARDGTWNFHEKDYSLPELDIPNLSLNKGVLAYSAVTVLIFPDEFKKDGQPVKDYALPLFLIGTVSLCTGMFLCAFIVERSSREFYFHPVKPSKIYWLQPGGQNIGDQFFSSFLGVNEGPGSQPTEDLIYIKSVRGDALEGKWNLLSITVSITLAGFVAQFVGLRGLHSSVTLAQMGSTLMMAIVRTCLRTKRINSEENRLSKQEQQLTSHKNQELDCFAFHLEDVKSFSLVSGMVRGSSSYQPSLLSVASGNSGHVTRLGTRLIQTRAQLAKLTADADGIQRVAWSDLPIRQVAHNLARAIEATMDLISTWQHVSKDVDSFDLEFVCQSHHKFIAPNIESYAINLERTDDTPQWRVQENELEAVLGLWTWSLLTSNPEWLQGGLGRLAGLSESEAKEEDTDLYFHKWIFRQKEARMVSSKMICLPQRMFGYYADEYLEEKEILVVKTDNRLETMAAQDIYVQFIKSVVGGVTELGGDTTILPCSQNGYVAHNSRLDDLVSCFESSNLGSREDALLCIVPVLKHRDLLPRLSGNSSVVRARLEELIASGSWREAFGVLWWLCERSEGAEFDHSMFALGYLCRRAMLDTDPDVQTEGCNYAYRAIETDPRTRFIKNLRNNRPAGWMDASKRPENWNAFSLQLGWIMWHTAQRHSDRGTIQQTLESLGINENSVTAAKANNDEDQGRMGEQTVLQWLTKGEEAFLGYELHRIEGHLALDWVCQNGHHALLNWLIVRWAEYDRQCPGFIYNILSWAAKGGYGSAIALLRQHGVDLDMQELSEESLAH</sequence>
<dbReference type="AlphaFoldDB" id="A0A8H6A2J8"/>
<protein>
    <submittedName>
        <fullName evidence="2">Uncharacterized protein</fullName>
    </submittedName>
</protein>
<keyword evidence="1" id="KW-0812">Transmembrane</keyword>
<accession>A0A8H6A2J8</accession>
<keyword evidence="1" id="KW-1133">Transmembrane helix</keyword>
<dbReference type="EMBL" id="SPNV01000156">
    <property type="protein sequence ID" value="KAF5859692.1"/>
    <property type="molecule type" value="Genomic_DNA"/>
</dbReference>
<feature type="transmembrane region" description="Helical" evidence="1">
    <location>
        <begin position="198"/>
        <end position="221"/>
    </location>
</feature>
<evidence type="ECO:0000313" key="3">
    <source>
        <dbReference type="Proteomes" id="UP000541154"/>
    </source>
</evidence>
<keyword evidence="3" id="KW-1185">Reference proteome</keyword>
<name>A0A8H6A2J8_PETAA</name>
<comment type="caution">
    <text evidence="2">The sequence shown here is derived from an EMBL/GenBank/DDBJ whole genome shotgun (WGS) entry which is preliminary data.</text>
</comment>